<accession>A0ABX2AMI6</accession>
<protein>
    <submittedName>
        <fullName evidence="2">Uncharacterized protein</fullName>
    </submittedName>
</protein>
<gene>
    <name evidence="2" type="ORF">HPS56_06295</name>
</gene>
<name>A0ABX2AMI6_9BACT</name>
<proteinExistence type="predicted"/>
<comment type="caution">
    <text evidence="2">The sequence shown here is derived from an EMBL/GenBank/DDBJ whole genome shotgun (WGS) entry which is preliminary data.</text>
</comment>
<dbReference type="Proteomes" id="UP000714420">
    <property type="component" value="Unassembled WGS sequence"/>
</dbReference>
<evidence type="ECO:0000313" key="2">
    <source>
        <dbReference type="EMBL" id="NPD91965.1"/>
    </source>
</evidence>
<sequence length="53" mass="5998">MNYSEKEMKTMPSGMNPGLPIQQVIIEGTNPTEKEVKDATDEMSRDPETRERG</sequence>
<evidence type="ECO:0000313" key="3">
    <source>
        <dbReference type="Proteomes" id="UP000714420"/>
    </source>
</evidence>
<feature type="region of interest" description="Disordered" evidence="1">
    <location>
        <begin position="29"/>
        <end position="53"/>
    </location>
</feature>
<dbReference type="RefSeq" id="WP_172275303.1">
    <property type="nucleotide sequence ID" value="NZ_CASGMU010000003.1"/>
</dbReference>
<organism evidence="2 3">
    <name type="scientific">Xylanibacter muris</name>
    <dbReference type="NCBI Taxonomy" id="2736290"/>
    <lineage>
        <taxon>Bacteria</taxon>
        <taxon>Pseudomonadati</taxon>
        <taxon>Bacteroidota</taxon>
        <taxon>Bacteroidia</taxon>
        <taxon>Bacteroidales</taxon>
        <taxon>Prevotellaceae</taxon>
        <taxon>Xylanibacter</taxon>
    </lineage>
</organism>
<dbReference type="EMBL" id="JABKKF010000004">
    <property type="protein sequence ID" value="NPD91965.1"/>
    <property type="molecule type" value="Genomic_DNA"/>
</dbReference>
<reference evidence="2 3" key="1">
    <citation type="submission" date="2020-05" db="EMBL/GenBank/DDBJ databases">
        <title>Distinct polysaccharide utilization as determinants for interspecies competition between intestinal Prevotella spp.</title>
        <authorList>
            <person name="Galvez E.J.C."/>
            <person name="Iljazovic A."/>
            <person name="Strowig T."/>
        </authorList>
    </citation>
    <scope>NUCLEOTIDE SEQUENCE [LARGE SCALE GENOMIC DNA]</scope>
    <source>
        <strain evidence="2 3">PMUR</strain>
    </source>
</reference>
<feature type="compositionally biased region" description="Basic and acidic residues" evidence="1">
    <location>
        <begin position="32"/>
        <end position="53"/>
    </location>
</feature>
<keyword evidence="3" id="KW-1185">Reference proteome</keyword>
<evidence type="ECO:0000256" key="1">
    <source>
        <dbReference type="SAM" id="MobiDB-lite"/>
    </source>
</evidence>